<organism evidence="6 7">
    <name type="scientific">Pipistrellus kuhlii</name>
    <name type="common">Kuhl's pipistrelle</name>
    <dbReference type="NCBI Taxonomy" id="59472"/>
    <lineage>
        <taxon>Eukaryota</taxon>
        <taxon>Metazoa</taxon>
        <taxon>Chordata</taxon>
        <taxon>Craniata</taxon>
        <taxon>Vertebrata</taxon>
        <taxon>Euteleostomi</taxon>
        <taxon>Mammalia</taxon>
        <taxon>Eutheria</taxon>
        <taxon>Laurasiatheria</taxon>
        <taxon>Chiroptera</taxon>
        <taxon>Yangochiroptera</taxon>
        <taxon>Vespertilionidae</taxon>
        <taxon>Pipistrellus</taxon>
    </lineage>
</organism>
<comment type="caution">
    <text evidence="6">The sequence shown here is derived from an EMBL/GenBank/DDBJ whole genome shotgun (WGS) entry which is preliminary data.</text>
</comment>
<dbReference type="UniPathway" id="UPA00214"/>
<comment type="function">
    <text evidence="5">Mutarotase that catalyzes the interconversion of beta-D-galactose and alpha-D-galactose during galactose metabolism. Beta-D-galactose is metabolized in the liver into glucose 1-phosphate, the primary metabolic fuel, by the action of four enzymes that constitute the Leloir pathway: GALM, GALK1 (galactokinase), GALT (galactose-1-phosphate uridylyltransferase) and GALE (UDP-galactose-4'-epimerase). Involved in the maintenance of the equilibrium between the beta- and alpha-anomers of galactose, therefore ensuring a sufficient supply of the alpha-anomer for GALK1. Also active on D-glucose although shows a preference for galactose over glucose.</text>
</comment>
<reference evidence="6 7" key="1">
    <citation type="journal article" date="2020" name="Nature">
        <title>Six reference-quality genomes reveal evolution of bat adaptations.</title>
        <authorList>
            <person name="Jebb D."/>
            <person name="Huang Z."/>
            <person name="Pippel M."/>
            <person name="Hughes G.M."/>
            <person name="Lavrichenko K."/>
            <person name="Devanna P."/>
            <person name="Winkler S."/>
            <person name="Jermiin L.S."/>
            <person name="Skirmuntt E.C."/>
            <person name="Katzourakis A."/>
            <person name="Burkitt-Gray L."/>
            <person name="Ray D.A."/>
            <person name="Sullivan K.A.M."/>
            <person name="Roscito J.G."/>
            <person name="Kirilenko B.M."/>
            <person name="Davalos L.M."/>
            <person name="Corthals A.P."/>
            <person name="Power M.L."/>
            <person name="Jones G."/>
            <person name="Ransome R.D."/>
            <person name="Dechmann D.K.N."/>
            <person name="Locatelli A.G."/>
            <person name="Puechmaille S.J."/>
            <person name="Fedrigo O."/>
            <person name="Jarvis E.D."/>
            <person name="Hiller M."/>
            <person name="Vernes S.C."/>
            <person name="Myers E.W."/>
            <person name="Teeling E.C."/>
        </authorList>
    </citation>
    <scope>NUCLEOTIDE SEQUENCE [LARGE SCALE GENOMIC DNA]</scope>
    <source>
        <strain evidence="6">MPipKuh1</strain>
        <tissue evidence="6">Flight muscle</tissue>
    </source>
</reference>
<dbReference type="AlphaFoldDB" id="A0A7J8B216"/>
<dbReference type="GO" id="GO:0006006">
    <property type="term" value="P:glucose metabolic process"/>
    <property type="evidence" value="ECO:0007669"/>
    <property type="project" value="TreeGrafter"/>
</dbReference>
<evidence type="ECO:0000256" key="5">
    <source>
        <dbReference type="ARBA" id="ARBA00045743"/>
    </source>
</evidence>
<dbReference type="PANTHER" id="PTHR10091">
    <property type="entry name" value="ALDOSE-1-EPIMERASE"/>
    <property type="match status" value="1"/>
</dbReference>
<evidence type="ECO:0000256" key="4">
    <source>
        <dbReference type="ARBA" id="ARBA00032729"/>
    </source>
</evidence>
<dbReference type="EMBL" id="JACAGB010000001">
    <property type="protein sequence ID" value="KAF6392505.1"/>
    <property type="molecule type" value="Genomic_DNA"/>
</dbReference>
<evidence type="ECO:0000313" key="7">
    <source>
        <dbReference type="Proteomes" id="UP000558488"/>
    </source>
</evidence>
<keyword evidence="7" id="KW-1185">Reference proteome</keyword>
<dbReference type="GO" id="GO:0033499">
    <property type="term" value="P:galactose catabolic process via UDP-galactose, Leloir pathway"/>
    <property type="evidence" value="ECO:0007669"/>
    <property type="project" value="TreeGrafter"/>
</dbReference>
<gene>
    <name evidence="6" type="ORF">mPipKuh1_007714</name>
</gene>
<dbReference type="InterPro" id="IPR008183">
    <property type="entry name" value="Aldose_1/G6P_1-epimerase"/>
</dbReference>
<dbReference type="GO" id="GO:0030246">
    <property type="term" value="F:carbohydrate binding"/>
    <property type="evidence" value="ECO:0007669"/>
    <property type="project" value="InterPro"/>
</dbReference>
<dbReference type="InterPro" id="IPR014718">
    <property type="entry name" value="GH-type_carb-bd"/>
</dbReference>
<dbReference type="Pfam" id="PF01263">
    <property type="entry name" value="Aldose_epim"/>
    <property type="match status" value="2"/>
</dbReference>
<evidence type="ECO:0000313" key="6">
    <source>
        <dbReference type="EMBL" id="KAF6392505.1"/>
    </source>
</evidence>
<comment type="pathway">
    <text evidence="2">Carbohydrate metabolism; galactose metabolism.</text>
</comment>
<evidence type="ECO:0000256" key="3">
    <source>
        <dbReference type="ARBA" id="ARBA00021023"/>
    </source>
</evidence>
<evidence type="ECO:0000256" key="1">
    <source>
        <dbReference type="ARBA" id="ARBA00001712"/>
    </source>
</evidence>
<dbReference type="InterPro" id="IPR011013">
    <property type="entry name" value="Gal_mutarotase_sf_dom"/>
</dbReference>
<name>A0A7J8B216_PIPKU</name>
<sequence length="139" mass="15695">MGRAEPQDVVLGFAKLDGILQKQPYFGAVIVKMANGIAKGTFTLDGRECKLAINNRPNMRHQKVSADSEEGYPGELKVCVTYTLDGEELVVSYRASQTTPVDLINHSFFNLESQGFPNRLVYDHEDTIEYDTFFLWMKP</sequence>
<proteinExistence type="predicted"/>
<dbReference type="Gene3D" id="2.70.98.10">
    <property type="match status" value="2"/>
</dbReference>
<comment type="catalytic activity">
    <reaction evidence="1">
        <text>alpha-D-galactose = beta-D-galactose</text>
        <dbReference type="Rhea" id="RHEA:28675"/>
        <dbReference type="ChEBI" id="CHEBI:27667"/>
        <dbReference type="ChEBI" id="CHEBI:28061"/>
        <dbReference type="EC" id="5.1.3.3"/>
    </reaction>
    <physiologicalReaction direction="right-to-left" evidence="1">
        <dbReference type="Rhea" id="RHEA:28677"/>
    </physiologicalReaction>
</comment>
<dbReference type="GO" id="GO:0004034">
    <property type="term" value="F:aldose 1-epimerase activity"/>
    <property type="evidence" value="ECO:0007669"/>
    <property type="project" value="UniProtKB-EC"/>
</dbReference>
<protein>
    <recommendedName>
        <fullName evidence="3">Galactose mutarotase</fullName>
    </recommendedName>
    <alternativeName>
        <fullName evidence="4">Aldose 1-epimerase</fullName>
    </alternativeName>
</protein>
<accession>A0A7J8B216</accession>
<dbReference type="PANTHER" id="PTHR10091:SF0">
    <property type="entry name" value="GALACTOSE MUTAROTASE"/>
    <property type="match status" value="1"/>
</dbReference>
<dbReference type="Proteomes" id="UP000558488">
    <property type="component" value="Unassembled WGS sequence"/>
</dbReference>
<evidence type="ECO:0000256" key="2">
    <source>
        <dbReference type="ARBA" id="ARBA00004947"/>
    </source>
</evidence>
<dbReference type="SUPFAM" id="SSF74650">
    <property type="entry name" value="Galactose mutarotase-like"/>
    <property type="match status" value="1"/>
</dbReference>